<evidence type="ECO:0000313" key="2">
    <source>
        <dbReference type="Proteomes" id="UP000887013"/>
    </source>
</evidence>
<sequence>MGGCKNVYLLKLEDDDHHIPDPSRSVAGVHNLKKYRLVKKLTPLGYKSRLARTLRSRALAIARWVLCNPRIQDKFFCNVNPDGTDESEVPKSLPSYIFGMCFGPAKARWRTGADGP</sequence>
<gene>
    <name evidence="1" type="ORF">NPIL_424881</name>
</gene>
<comment type="caution">
    <text evidence="1">The sequence shown here is derived from an EMBL/GenBank/DDBJ whole genome shotgun (WGS) entry which is preliminary data.</text>
</comment>
<proteinExistence type="predicted"/>
<dbReference type="EMBL" id="BMAW01062927">
    <property type="protein sequence ID" value="GFT37944.1"/>
    <property type="molecule type" value="Genomic_DNA"/>
</dbReference>
<evidence type="ECO:0000313" key="1">
    <source>
        <dbReference type="EMBL" id="GFT37944.1"/>
    </source>
</evidence>
<name>A0A8X6NYQ1_NEPPI</name>
<reference evidence="1" key="1">
    <citation type="submission" date="2020-08" db="EMBL/GenBank/DDBJ databases">
        <title>Multicomponent nature underlies the extraordinary mechanical properties of spider dragline silk.</title>
        <authorList>
            <person name="Kono N."/>
            <person name="Nakamura H."/>
            <person name="Mori M."/>
            <person name="Yoshida Y."/>
            <person name="Ohtoshi R."/>
            <person name="Malay A.D."/>
            <person name="Moran D.A.P."/>
            <person name="Tomita M."/>
            <person name="Numata K."/>
            <person name="Arakawa K."/>
        </authorList>
    </citation>
    <scope>NUCLEOTIDE SEQUENCE</scope>
</reference>
<dbReference type="Proteomes" id="UP000887013">
    <property type="component" value="Unassembled WGS sequence"/>
</dbReference>
<keyword evidence="2" id="KW-1185">Reference proteome</keyword>
<dbReference type="AlphaFoldDB" id="A0A8X6NYQ1"/>
<accession>A0A8X6NYQ1</accession>
<protein>
    <submittedName>
        <fullName evidence="1">Uncharacterized protein</fullName>
    </submittedName>
</protein>
<organism evidence="1 2">
    <name type="scientific">Nephila pilipes</name>
    <name type="common">Giant wood spider</name>
    <name type="synonym">Nephila maculata</name>
    <dbReference type="NCBI Taxonomy" id="299642"/>
    <lineage>
        <taxon>Eukaryota</taxon>
        <taxon>Metazoa</taxon>
        <taxon>Ecdysozoa</taxon>
        <taxon>Arthropoda</taxon>
        <taxon>Chelicerata</taxon>
        <taxon>Arachnida</taxon>
        <taxon>Araneae</taxon>
        <taxon>Araneomorphae</taxon>
        <taxon>Entelegynae</taxon>
        <taxon>Araneoidea</taxon>
        <taxon>Nephilidae</taxon>
        <taxon>Nephila</taxon>
    </lineage>
</organism>